<keyword evidence="3" id="KW-0312">Gluconeogenesis</keyword>
<dbReference type="GO" id="GO:0005829">
    <property type="term" value="C:cytosol"/>
    <property type="evidence" value="ECO:0007669"/>
    <property type="project" value="TreeGrafter"/>
</dbReference>
<dbReference type="PANTHER" id="PTHR21139:SF42">
    <property type="entry name" value="TRIOSEPHOSPHATE ISOMERASE"/>
    <property type="match status" value="1"/>
</dbReference>
<evidence type="ECO:0000256" key="1">
    <source>
        <dbReference type="ARBA" id="ARBA00007422"/>
    </source>
</evidence>
<dbReference type="PANTHER" id="PTHR21139">
    <property type="entry name" value="TRIOSEPHOSPHATE ISOMERASE"/>
    <property type="match status" value="1"/>
</dbReference>
<evidence type="ECO:0000313" key="5">
    <source>
        <dbReference type="Proteomes" id="UP000230833"/>
    </source>
</evidence>
<dbReference type="GO" id="GO:0006094">
    <property type="term" value="P:gluconeogenesis"/>
    <property type="evidence" value="ECO:0007669"/>
    <property type="project" value="UniProtKB-UniPathway"/>
</dbReference>
<sequence>MRNKKLVVGNWKMFPETEKEAKEIFKKIKGSAVRLSGVQTVIVPPFVYISALASLSRGERCLLGAQDLAVGSGEEQTGSIGAEMIRNAGARFVIVGHSERRALGETNEMIASKVGVALKSGFQTILCFGEVERDESGAYLEELRVQITERISKVEKGGYDRLILAYEPIWAVGEKSKRVASSHDVHEISIFTKRTLIELLGKARAGKTSFIYGGSVDELNAVGFLEGGIADGLLVGRASRKPDKFIRLLQVVSQS</sequence>
<comment type="pathway">
    <text evidence="3">Carbohydrate biosynthesis; gluconeogenesis.</text>
</comment>
<keyword evidence="3" id="KW-0963">Cytoplasm</keyword>
<dbReference type="AlphaFoldDB" id="A0A2H0RK09"/>
<comment type="catalytic activity">
    <reaction evidence="3">
        <text>D-glyceraldehyde 3-phosphate = dihydroxyacetone phosphate</text>
        <dbReference type="Rhea" id="RHEA:18585"/>
        <dbReference type="ChEBI" id="CHEBI:57642"/>
        <dbReference type="ChEBI" id="CHEBI:59776"/>
        <dbReference type="EC" id="5.3.1.1"/>
    </reaction>
</comment>
<dbReference type="GO" id="GO:0019563">
    <property type="term" value="P:glycerol catabolic process"/>
    <property type="evidence" value="ECO:0007669"/>
    <property type="project" value="TreeGrafter"/>
</dbReference>
<comment type="similarity">
    <text evidence="1 3">Belongs to the triosephosphate isomerase family.</text>
</comment>
<dbReference type="CDD" id="cd00311">
    <property type="entry name" value="TIM"/>
    <property type="match status" value="1"/>
</dbReference>
<dbReference type="PROSITE" id="PS51440">
    <property type="entry name" value="TIM_2"/>
    <property type="match status" value="1"/>
</dbReference>
<reference evidence="4 5" key="1">
    <citation type="submission" date="2017-09" db="EMBL/GenBank/DDBJ databases">
        <title>Depth-based differentiation of microbial function through sediment-hosted aquifers and enrichment of novel symbionts in the deep terrestrial subsurface.</title>
        <authorList>
            <person name="Probst A.J."/>
            <person name="Ladd B."/>
            <person name="Jarett J.K."/>
            <person name="Geller-Mcgrath D.E."/>
            <person name="Sieber C.M."/>
            <person name="Emerson J.B."/>
            <person name="Anantharaman K."/>
            <person name="Thomas B.C."/>
            <person name="Malmstrom R."/>
            <person name="Stieglmeier M."/>
            <person name="Klingl A."/>
            <person name="Woyke T."/>
            <person name="Ryan C.M."/>
            <person name="Banfield J.F."/>
        </authorList>
    </citation>
    <scope>NUCLEOTIDE SEQUENCE [LARGE SCALE GENOMIC DNA]</scope>
    <source>
        <strain evidence="4">CG10_big_fil_rev_8_21_14_0_10_45_14</strain>
    </source>
</reference>
<name>A0A2H0RK09_9BACT</name>
<comment type="subunit">
    <text evidence="3">Homodimer.</text>
</comment>
<gene>
    <name evidence="4" type="ORF">COV07_02790</name>
</gene>
<proteinExistence type="inferred from homology"/>
<dbReference type="InterPro" id="IPR000652">
    <property type="entry name" value="Triosephosphate_isomerase"/>
</dbReference>
<dbReference type="Proteomes" id="UP000230833">
    <property type="component" value="Unassembled WGS sequence"/>
</dbReference>
<organism evidence="4 5">
    <name type="scientific">Candidatus Vogelbacteria bacterium CG10_big_fil_rev_8_21_14_0_10_45_14</name>
    <dbReference type="NCBI Taxonomy" id="1975042"/>
    <lineage>
        <taxon>Bacteria</taxon>
        <taxon>Candidatus Vogeliibacteriota</taxon>
    </lineage>
</organism>
<dbReference type="Gene3D" id="3.20.20.70">
    <property type="entry name" value="Aldolase class I"/>
    <property type="match status" value="1"/>
</dbReference>
<dbReference type="GO" id="GO:0046166">
    <property type="term" value="P:glyceraldehyde-3-phosphate biosynthetic process"/>
    <property type="evidence" value="ECO:0007669"/>
    <property type="project" value="TreeGrafter"/>
</dbReference>
<dbReference type="UniPathway" id="UPA00109">
    <property type="reaction ID" value="UER00189"/>
</dbReference>
<evidence type="ECO:0000256" key="3">
    <source>
        <dbReference type="RuleBase" id="RU363013"/>
    </source>
</evidence>
<comment type="caution">
    <text evidence="4">The sequence shown here is derived from an EMBL/GenBank/DDBJ whole genome shotgun (WGS) entry which is preliminary data.</text>
</comment>
<dbReference type="EC" id="5.3.1.1" evidence="3"/>
<comment type="pathway">
    <text evidence="3">Carbohydrate degradation; glycolysis; D-glyceraldehyde 3-phosphate from glycerone phosphate: step 1/1.</text>
</comment>
<dbReference type="InterPro" id="IPR013785">
    <property type="entry name" value="Aldolase_TIM"/>
</dbReference>
<dbReference type="EMBL" id="PCYL01000029">
    <property type="protein sequence ID" value="PIR46766.1"/>
    <property type="molecule type" value="Genomic_DNA"/>
</dbReference>
<dbReference type="Pfam" id="PF00121">
    <property type="entry name" value="TIM"/>
    <property type="match status" value="1"/>
</dbReference>
<protein>
    <recommendedName>
        <fullName evidence="3">Triosephosphate isomerase</fullName>
        <ecNumber evidence="3">5.3.1.1</ecNumber>
    </recommendedName>
</protein>
<keyword evidence="3" id="KW-0324">Glycolysis</keyword>
<evidence type="ECO:0000313" key="4">
    <source>
        <dbReference type="EMBL" id="PIR46766.1"/>
    </source>
</evidence>
<dbReference type="GO" id="GO:0004807">
    <property type="term" value="F:triose-phosphate isomerase activity"/>
    <property type="evidence" value="ECO:0007669"/>
    <property type="project" value="UniProtKB-EC"/>
</dbReference>
<dbReference type="GO" id="GO:0006096">
    <property type="term" value="P:glycolytic process"/>
    <property type="evidence" value="ECO:0007669"/>
    <property type="project" value="UniProtKB-UniPathway"/>
</dbReference>
<dbReference type="UniPathway" id="UPA00138"/>
<comment type="subcellular location">
    <subcellularLocation>
        <location evidence="3">Cytoplasm</location>
    </subcellularLocation>
</comment>
<dbReference type="SUPFAM" id="SSF51351">
    <property type="entry name" value="Triosephosphate isomerase (TIM)"/>
    <property type="match status" value="1"/>
</dbReference>
<accession>A0A2H0RK09</accession>
<keyword evidence="2 3" id="KW-0413">Isomerase</keyword>
<dbReference type="InterPro" id="IPR035990">
    <property type="entry name" value="TIM_sf"/>
</dbReference>
<evidence type="ECO:0000256" key="2">
    <source>
        <dbReference type="ARBA" id="ARBA00023235"/>
    </source>
</evidence>